<dbReference type="Proteomes" id="UP001234297">
    <property type="component" value="Chromosome 3"/>
</dbReference>
<keyword evidence="2" id="KW-1185">Reference proteome</keyword>
<comment type="caution">
    <text evidence="1">The sequence shown here is derived from an EMBL/GenBank/DDBJ whole genome shotgun (WGS) entry which is preliminary data.</text>
</comment>
<proteinExistence type="predicted"/>
<dbReference type="EMBL" id="CM056811">
    <property type="protein sequence ID" value="KAJ8637002.1"/>
    <property type="molecule type" value="Genomic_DNA"/>
</dbReference>
<reference evidence="1 2" key="1">
    <citation type="journal article" date="2022" name="Hortic Res">
        <title>A haplotype resolved chromosomal level avocado genome allows analysis of novel avocado genes.</title>
        <authorList>
            <person name="Nath O."/>
            <person name="Fletcher S.J."/>
            <person name="Hayward A."/>
            <person name="Shaw L.M."/>
            <person name="Masouleh A.K."/>
            <person name="Furtado A."/>
            <person name="Henry R.J."/>
            <person name="Mitter N."/>
        </authorList>
    </citation>
    <scope>NUCLEOTIDE SEQUENCE [LARGE SCALE GENOMIC DNA]</scope>
    <source>
        <strain evidence="2">cv. Hass</strain>
    </source>
</reference>
<protein>
    <submittedName>
        <fullName evidence="1">Uncharacterized protein</fullName>
    </submittedName>
</protein>
<evidence type="ECO:0000313" key="2">
    <source>
        <dbReference type="Proteomes" id="UP001234297"/>
    </source>
</evidence>
<accession>A0ACC2LU56</accession>
<evidence type="ECO:0000313" key="1">
    <source>
        <dbReference type="EMBL" id="KAJ8637002.1"/>
    </source>
</evidence>
<name>A0ACC2LU56_PERAE</name>
<gene>
    <name evidence="1" type="ORF">MRB53_011269</name>
</gene>
<sequence length="84" mass="9335">MHKKSGDANGKSGDGSSPDLQKQSFLFRNSPSLLRNDPVSLWPSEDQRIKRKQSLNLSGFFSVLCFRISLRKSDPCGPPQINAD</sequence>
<organism evidence="1 2">
    <name type="scientific">Persea americana</name>
    <name type="common">Avocado</name>
    <dbReference type="NCBI Taxonomy" id="3435"/>
    <lineage>
        <taxon>Eukaryota</taxon>
        <taxon>Viridiplantae</taxon>
        <taxon>Streptophyta</taxon>
        <taxon>Embryophyta</taxon>
        <taxon>Tracheophyta</taxon>
        <taxon>Spermatophyta</taxon>
        <taxon>Magnoliopsida</taxon>
        <taxon>Magnoliidae</taxon>
        <taxon>Laurales</taxon>
        <taxon>Lauraceae</taxon>
        <taxon>Persea</taxon>
    </lineage>
</organism>